<dbReference type="Gene3D" id="2.40.160.100">
    <property type="match status" value="1"/>
</dbReference>
<dbReference type="EMBL" id="JAEHFV010000001">
    <property type="protein sequence ID" value="MBK0368327.1"/>
    <property type="molecule type" value="Genomic_DNA"/>
</dbReference>
<evidence type="ECO:0000313" key="2">
    <source>
        <dbReference type="EMBL" id="MBK0368327.1"/>
    </source>
</evidence>
<proteinExistence type="predicted"/>
<evidence type="ECO:0000313" key="3">
    <source>
        <dbReference type="Proteomes" id="UP000609172"/>
    </source>
</evidence>
<evidence type="ECO:0000259" key="1">
    <source>
        <dbReference type="Pfam" id="PF13372"/>
    </source>
</evidence>
<organism evidence="2 3">
    <name type="scientific">Flavobacterium agrisoli</name>
    <dbReference type="NCBI Taxonomy" id="2793066"/>
    <lineage>
        <taxon>Bacteria</taxon>
        <taxon>Pseudomonadati</taxon>
        <taxon>Bacteroidota</taxon>
        <taxon>Flavobacteriia</taxon>
        <taxon>Flavobacteriales</taxon>
        <taxon>Flavobacteriaceae</taxon>
        <taxon>Flavobacterium</taxon>
    </lineage>
</organism>
<dbReference type="InterPro" id="IPR053728">
    <property type="entry name" value="Alginate_Permeability_Chnl"/>
</dbReference>
<reference evidence="2" key="1">
    <citation type="submission" date="2020-12" db="EMBL/GenBank/DDBJ databases">
        <title>Bacterial novel species Flavobacterium sp. SE-1-e isolated from soil.</title>
        <authorList>
            <person name="Jung H.-Y."/>
        </authorList>
    </citation>
    <scope>NUCLEOTIDE SEQUENCE</scope>
    <source>
        <strain evidence="2">SE-1-e</strain>
    </source>
</reference>
<dbReference type="Pfam" id="PF13372">
    <property type="entry name" value="Alginate_exp"/>
    <property type="match status" value="1"/>
</dbReference>
<accession>A0A934UI07</accession>
<keyword evidence="3" id="KW-1185">Reference proteome</keyword>
<comment type="caution">
    <text evidence="2">The sequence shown here is derived from an EMBL/GenBank/DDBJ whole genome shotgun (WGS) entry which is preliminary data.</text>
</comment>
<feature type="domain" description="Alginate export" evidence="1">
    <location>
        <begin position="65"/>
        <end position="442"/>
    </location>
</feature>
<protein>
    <submittedName>
        <fullName evidence="2">Alginate export family protein</fullName>
    </submittedName>
</protein>
<dbReference type="Proteomes" id="UP000609172">
    <property type="component" value="Unassembled WGS sequence"/>
</dbReference>
<sequence>MKSDFLRSLLVLLILGYPKSYSQTTDTLKFGVLRQNDDISMLKTKENKTVYEDSKWIPIAKNYAMSFGGGYRFQTEGFLNQDFSRTEKEDNIWFLNRLMFYSKFELGTKLDFFLELNSSLVNNKRDVSPVDRDEVATNQVFIKYNFFPNYELHLGRENIKLGSGRLVDYREGPNVRRSFDLIKFNYSKNNLQLALFFSIPVQPNYYAFDNDFLDFQETFSGFYLTKALSETSNIDLYGFYQKDDNTTYATGTANERRYSIGTRLFGSLHSIKFDNEAVYQWGNFGNQKISAYTLSINCSHNINLVSNTDIIGLKTELISGDKNATDNKLNTFDALYPRGAYFGRVAKFGPSNLIDLHPYINLKLKKNYYVELDYELFWRYSVYDAIYGASLHPDYLATNTKSFTAQQFGTVIGCDYTNHLNLEFETNTIFPADYFKTNHKSSTLFHAVISLEYKF</sequence>
<name>A0A934UI07_9FLAO</name>
<gene>
    <name evidence="2" type="ORF">I5M07_00655</name>
</gene>
<dbReference type="AlphaFoldDB" id="A0A934UI07"/>
<dbReference type="InterPro" id="IPR025388">
    <property type="entry name" value="Alginate_export_dom"/>
</dbReference>
<dbReference type="RefSeq" id="WP_200104262.1">
    <property type="nucleotide sequence ID" value="NZ_JAEHFV010000001.1"/>
</dbReference>